<sequence>MEEFLDHWLWREEYWLPPGVTWRDMVGTGDTRYPLPRDLLFSLSLSLIFIGVRYIFERWVALPLSRQLGVKDRIRINVPRNVRLEEYYKKRSRCPSEGEMLLLSKQSELSVKQIERWFRRRRNQDRPSNSRKFCEACWRFTFYSAAFLAGLMVLIDKPWFWDQSECWAGYPKQPLQMSLYWYYMIELAFYWSLLLRVSFDVKRKDFKEQIIHHVATIVLIGFSYCSNYVRVGTLVMLVHDASDYLLESAKMFNYAGWKRTCDTLFVIFSAVFLFTRLVVFPMKIIHTTLYLSMEVFEPFFGYYFFNVLLLVLQVLHIFWASLILRMVWKFVFEGKVDQDERSDVEETDFAEDDEEKKHWDARNRALDSKLVSLANNNCVLNNLTSQRNNTISTLPKAR</sequence>
<feature type="domain" description="Homeobox" evidence="16">
    <location>
        <begin position="67"/>
        <end position="128"/>
    </location>
</feature>
<evidence type="ECO:0000256" key="5">
    <source>
        <dbReference type="ARBA" id="ARBA00022679"/>
    </source>
</evidence>
<dbReference type="Ensembl" id="ENSECRT00000024500.1">
    <property type="protein sequence ID" value="ENSECRP00000023975.1"/>
    <property type="gene ID" value="ENSECRG00000016237.1"/>
</dbReference>
<evidence type="ECO:0000256" key="3">
    <source>
        <dbReference type="ARBA" id="ARBA00004991"/>
    </source>
</evidence>
<evidence type="ECO:0000259" key="16">
    <source>
        <dbReference type="PROSITE" id="PS50071"/>
    </source>
</evidence>
<evidence type="ECO:0000256" key="15">
    <source>
        <dbReference type="SAM" id="Phobius"/>
    </source>
</evidence>
<feature type="transmembrane region" description="Helical" evidence="15">
    <location>
        <begin position="180"/>
        <end position="199"/>
    </location>
</feature>
<dbReference type="SUPFAM" id="SSF46689">
    <property type="entry name" value="Homeodomain-like"/>
    <property type="match status" value="1"/>
</dbReference>
<gene>
    <name evidence="18" type="primary">LOC114662701</name>
</gene>
<keyword evidence="12 14" id="KW-0539">Nucleus</keyword>
<dbReference type="FunFam" id="1.10.10.60:FF:000020">
    <property type="entry name" value="Ceramide synthase 5"/>
    <property type="match status" value="1"/>
</dbReference>
<dbReference type="GO" id="GO:0046513">
    <property type="term" value="P:ceramide biosynthetic process"/>
    <property type="evidence" value="ECO:0007669"/>
    <property type="project" value="InterPro"/>
</dbReference>
<evidence type="ECO:0000313" key="19">
    <source>
        <dbReference type="Proteomes" id="UP000694620"/>
    </source>
</evidence>
<reference evidence="18" key="2">
    <citation type="submission" date="2025-08" db="UniProtKB">
        <authorList>
            <consortium name="Ensembl"/>
        </authorList>
    </citation>
    <scope>IDENTIFICATION</scope>
</reference>
<keyword evidence="9" id="KW-0443">Lipid metabolism</keyword>
<dbReference type="RefSeq" id="XP_051791067.1">
    <property type="nucleotide sequence ID" value="XM_051935107.1"/>
</dbReference>
<evidence type="ECO:0000256" key="12">
    <source>
        <dbReference type="PROSITE-ProRule" id="PRU00108"/>
    </source>
</evidence>
<comment type="pathway">
    <text evidence="3">Sphingolipid metabolism.</text>
</comment>
<dbReference type="PANTHER" id="PTHR12560:SF6">
    <property type="entry name" value="CERAMIDE SYNTHASE 4"/>
    <property type="match status" value="1"/>
</dbReference>
<proteinExistence type="predicted"/>
<organism evidence="18 19">
    <name type="scientific">Erpetoichthys calabaricus</name>
    <name type="common">Rope fish</name>
    <name type="synonym">Calamoichthys calabaricus</name>
    <dbReference type="NCBI Taxonomy" id="27687"/>
    <lineage>
        <taxon>Eukaryota</taxon>
        <taxon>Metazoa</taxon>
        <taxon>Chordata</taxon>
        <taxon>Craniata</taxon>
        <taxon>Vertebrata</taxon>
        <taxon>Euteleostomi</taxon>
        <taxon>Actinopterygii</taxon>
        <taxon>Polypteriformes</taxon>
        <taxon>Polypteridae</taxon>
        <taxon>Erpetoichthys</taxon>
    </lineage>
</organism>
<feature type="domain" description="TLC" evidence="17">
    <location>
        <begin position="131"/>
        <end position="332"/>
    </location>
</feature>
<keyword evidence="19" id="KW-1185">Reference proteome</keyword>
<dbReference type="InterPro" id="IPR009057">
    <property type="entry name" value="Homeodomain-like_sf"/>
</dbReference>
<dbReference type="Gene3D" id="1.10.10.60">
    <property type="entry name" value="Homeodomain-like"/>
    <property type="match status" value="1"/>
</dbReference>
<feature type="transmembrane region" description="Helical" evidence="15">
    <location>
        <begin position="260"/>
        <end position="280"/>
    </location>
</feature>
<evidence type="ECO:0000256" key="10">
    <source>
        <dbReference type="ARBA" id="ARBA00023136"/>
    </source>
</evidence>
<feature type="transmembrane region" description="Helical" evidence="15">
    <location>
        <begin position="300"/>
        <end position="324"/>
    </location>
</feature>
<dbReference type="PIRSF" id="PIRSF005225">
    <property type="entry name" value="LAG1_LAC1"/>
    <property type="match status" value="1"/>
</dbReference>
<dbReference type="PROSITE" id="PS50922">
    <property type="entry name" value="TLC"/>
    <property type="match status" value="1"/>
</dbReference>
<feature type="transmembrane region" description="Helical" evidence="15">
    <location>
        <begin position="136"/>
        <end position="155"/>
    </location>
</feature>
<keyword evidence="6 13" id="KW-0812">Transmembrane</keyword>
<dbReference type="UniPathway" id="UPA00222"/>
<evidence type="ECO:0000256" key="13">
    <source>
        <dbReference type="PROSITE-ProRule" id="PRU00205"/>
    </source>
</evidence>
<evidence type="ECO:0000256" key="2">
    <source>
        <dbReference type="ARBA" id="ARBA00004760"/>
    </source>
</evidence>
<keyword evidence="12 14" id="KW-0238">DNA-binding</keyword>
<keyword evidence="4" id="KW-0444">Lipid biosynthesis</keyword>
<keyword evidence="7" id="KW-0256">Endoplasmic reticulum</keyword>
<dbReference type="AlphaFoldDB" id="A0A8C4T0C0"/>
<dbReference type="InterPro" id="IPR006634">
    <property type="entry name" value="TLC-dom"/>
</dbReference>
<dbReference type="CDD" id="cd00086">
    <property type="entry name" value="homeodomain"/>
    <property type="match status" value="1"/>
</dbReference>
<evidence type="ECO:0000313" key="18">
    <source>
        <dbReference type="Ensembl" id="ENSECRP00000023975.1"/>
    </source>
</evidence>
<evidence type="ECO:0000256" key="6">
    <source>
        <dbReference type="ARBA" id="ARBA00022692"/>
    </source>
</evidence>
<feature type="transmembrane region" description="Helical" evidence="15">
    <location>
        <begin position="39"/>
        <end position="56"/>
    </location>
</feature>
<comment type="subcellular location">
    <subcellularLocation>
        <location evidence="1">Endoplasmic reticulum membrane</location>
        <topology evidence="1">Multi-pass membrane protein</topology>
    </subcellularLocation>
    <subcellularLocation>
        <location evidence="12 14">Nucleus</location>
    </subcellularLocation>
</comment>
<dbReference type="GO" id="GO:0050291">
    <property type="term" value="F:sphingosine N-acyltransferase activity"/>
    <property type="evidence" value="ECO:0007669"/>
    <property type="project" value="InterPro"/>
</dbReference>
<dbReference type="PANTHER" id="PTHR12560">
    <property type="entry name" value="LONGEVITY ASSURANCE FACTOR 1 LAG1"/>
    <property type="match status" value="1"/>
</dbReference>
<keyword evidence="8 15" id="KW-1133">Transmembrane helix</keyword>
<dbReference type="Pfam" id="PF03798">
    <property type="entry name" value="TRAM_LAG1_CLN8"/>
    <property type="match status" value="1"/>
</dbReference>
<keyword evidence="5" id="KW-0808">Transferase</keyword>
<dbReference type="GeneTree" id="ENSGT01030000234515"/>
<dbReference type="PROSITE" id="PS50071">
    <property type="entry name" value="HOMEOBOX_2"/>
    <property type="match status" value="1"/>
</dbReference>
<evidence type="ECO:0000256" key="7">
    <source>
        <dbReference type="ARBA" id="ARBA00022824"/>
    </source>
</evidence>
<dbReference type="InterPro" id="IPR001356">
    <property type="entry name" value="HD"/>
</dbReference>
<dbReference type="GO" id="GO:0005634">
    <property type="term" value="C:nucleus"/>
    <property type="evidence" value="ECO:0007669"/>
    <property type="project" value="UniProtKB-SubCell"/>
</dbReference>
<dbReference type="SMART" id="SM00724">
    <property type="entry name" value="TLC"/>
    <property type="match status" value="1"/>
</dbReference>
<comment type="catalytic activity">
    <reaction evidence="11">
        <text>sphinganine + octadecanoyl-CoA = N-(octadecanoyl)-sphinganine + CoA + H(+)</text>
        <dbReference type="Rhea" id="RHEA:36547"/>
        <dbReference type="ChEBI" id="CHEBI:15378"/>
        <dbReference type="ChEBI" id="CHEBI:57287"/>
        <dbReference type="ChEBI" id="CHEBI:57394"/>
        <dbReference type="ChEBI" id="CHEBI:57817"/>
        <dbReference type="ChEBI" id="CHEBI:67033"/>
    </reaction>
    <physiologicalReaction direction="left-to-right" evidence="11">
        <dbReference type="Rhea" id="RHEA:36548"/>
    </physiologicalReaction>
</comment>
<comment type="pathway">
    <text evidence="2">Lipid metabolism; sphingolipid metabolism.</text>
</comment>
<dbReference type="Pfam" id="PF00046">
    <property type="entry name" value="Homeodomain"/>
    <property type="match status" value="1"/>
</dbReference>
<reference evidence="18" key="1">
    <citation type="submission" date="2021-06" db="EMBL/GenBank/DDBJ databases">
        <authorList>
            <consortium name="Wellcome Sanger Institute Data Sharing"/>
        </authorList>
    </citation>
    <scope>NUCLEOTIDE SEQUENCE [LARGE SCALE GENOMIC DNA]</scope>
</reference>
<feature type="DNA-binding region" description="Homeobox" evidence="12">
    <location>
        <begin position="69"/>
        <end position="129"/>
    </location>
</feature>
<name>A0A8C4T0C0_ERPCA</name>
<keyword evidence="10 13" id="KW-0472">Membrane</keyword>
<evidence type="ECO:0000259" key="17">
    <source>
        <dbReference type="PROSITE" id="PS50922"/>
    </source>
</evidence>
<evidence type="ECO:0000256" key="14">
    <source>
        <dbReference type="RuleBase" id="RU000682"/>
    </source>
</evidence>
<dbReference type="InterPro" id="IPR016439">
    <property type="entry name" value="Lag1/Lac1-like"/>
</dbReference>
<dbReference type="GeneID" id="114662701"/>
<dbReference type="GO" id="GO:0005789">
    <property type="term" value="C:endoplasmic reticulum membrane"/>
    <property type="evidence" value="ECO:0007669"/>
    <property type="project" value="UniProtKB-SubCell"/>
</dbReference>
<evidence type="ECO:0000256" key="8">
    <source>
        <dbReference type="ARBA" id="ARBA00022989"/>
    </source>
</evidence>
<keyword evidence="12 14" id="KW-0371">Homeobox</keyword>
<evidence type="ECO:0000256" key="4">
    <source>
        <dbReference type="ARBA" id="ARBA00022516"/>
    </source>
</evidence>
<protein>
    <submittedName>
        <fullName evidence="18">Ceramide synthase 4a</fullName>
    </submittedName>
</protein>
<reference evidence="18" key="3">
    <citation type="submission" date="2025-09" db="UniProtKB">
        <authorList>
            <consortium name="Ensembl"/>
        </authorList>
    </citation>
    <scope>IDENTIFICATION</scope>
</reference>
<dbReference type="Proteomes" id="UP000694620">
    <property type="component" value="Chromosome 12"/>
</dbReference>
<evidence type="ECO:0000256" key="1">
    <source>
        <dbReference type="ARBA" id="ARBA00004477"/>
    </source>
</evidence>
<accession>A0A8C4T0C0</accession>
<dbReference type="GO" id="GO:0003677">
    <property type="term" value="F:DNA binding"/>
    <property type="evidence" value="ECO:0007669"/>
    <property type="project" value="UniProtKB-UniRule"/>
</dbReference>
<evidence type="ECO:0000256" key="9">
    <source>
        <dbReference type="ARBA" id="ARBA00023098"/>
    </source>
</evidence>
<evidence type="ECO:0000256" key="11">
    <source>
        <dbReference type="ARBA" id="ARBA00049036"/>
    </source>
</evidence>